<feature type="DNA-binding region" description="H-T-H motif" evidence="4">
    <location>
        <begin position="21"/>
        <end position="40"/>
    </location>
</feature>
<evidence type="ECO:0000256" key="1">
    <source>
        <dbReference type="ARBA" id="ARBA00023015"/>
    </source>
</evidence>
<organism evidence="6 7">
    <name type="scientific">Tenggerimyces flavus</name>
    <dbReference type="NCBI Taxonomy" id="1708749"/>
    <lineage>
        <taxon>Bacteria</taxon>
        <taxon>Bacillati</taxon>
        <taxon>Actinomycetota</taxon>
        <taxon>Actinomycetes</taxon>
        <taxon>Propionibacteriales</taxon>
        <taxon>Nocardioidaceae</taxon>
        <taxon>Tenggerimyces</taxon>
    </lineage>
</organism>
<dbReference type="InterPro" id="IPR004111">
    <property type="entry name" value="Repressor_TetR_C"/>
</dbReference>
<dbReference type="Pfam" id="PF00440">
    <property type="entry name" value="TetR_N"/>
    <property type="match status" value="1"/>
</dbReference>
<accession>A0ABV7YD73</accession>
<evidence type="ECO:0000256" key="4">
    <source>
        <dbReference type="PROSITE-ProRule" id="PRU00335"/>
    </source>
</evidence>
<keyword evidence="2 4" id="KW-0238">DNA-binding</keyword>
<dbReference type="RefSeq" id="WP_205120688.1">
    <property type="nucleotide sequence ID" value="NZ_JAFBCM010000001.1"/>
</dbReference>
<dbReference type="SUPFAM" id="SSF46689">
    <property type="entry name" value="Homeodomain-like"/>
    <property type="match status" value="1"/>
</dbReference>
<evidence type="ECO:0000256" key="3">
    <source>
        <dbReference type="ARBA" id="ARBA00023163"/>
    </source>
</evidence>
<feature type="domain" description="HTH tetR-type" evidence="5">
    <location>
        <begin position="1"/>
        <end position="58"/>
    </location>
</feature>
<dbReference type="EMBL" id="JBHRZH010000012">
    <property type="protein sequence ID" value="MFC3762143.1"/>
    <property type="molecule type" value="Genomic_DNA"/>
</dbReference>
<dbReference type="InterPro" id="IPR009057">
    <property type="entry name" value="Homeodomain-like_sf"/>
</dbReference>
<keyword evidence="3" id="KW-0804">Transcription</keyword>
<evidence type="ECO:0000259" key="5">
    <source>
        <dbReference type="PROSITE" id="PS50977"/>
    </source>
</evidence>
<evidence type="ECO:0000313" key="6">
    <source>
        <dbReference type="EMBL" id="MFC3762143.1"/>
    </source>
</evidence>
<keyword evidence="1" id="KW-0805">Transcription regulation</keyword>
<dbReference type="InterPro" id="IPR001647">
    <property type="entry name" value="HTH_TetR"/>
</dbReference>
<name>A0ABV7YD73_9ACTN</name>
<evidence type="ECO:0000256" key="2">
    <source>
        <dbReference type="ARBA" id="ARBA00023125"/>
    </source>
</evidence>
<dbReference type="SUPFAM" id="SSF48498">
    <property type="entry name" value="Tetracyclin repressor-like, C-terminal domain"/>
    <property type="match status" value="1"/>
</dbReference>
<evidence type="ECO:0000313" key="7">
    <source>
        <dbReference type="Proteomes" id="UP001595699"/>
    </source>
</evidence>
<gene>
    <name evidence="6" type="ORF">ACFOUW_14980</name>
</gene>
<proteinExistence type="predicted"/>
<comment type="caution">
    <text evidence="6">The sequence shown here is derived from an EMBL/GenBank/DDBJ whole genome shotgun (WGS) entry which is preliminary data.</text>
</comment>
<dbReference type="Gene3D" id="1.10.357.10">
    <property type="entry name" value="Tetracycline Repressor, domain 2"/>
    <property type="match status" value="1"/>
</dbReference>
<dbReference type="InterPro" id="IPR036271">
    <property type="entry name" value="Tet_transcr_reg_TetR-rel_C_sf"/>
</dbReference>
<dbReference type="PROSITE" id="PS50977">
    <property type="entry name" value="HTH_TETR_2"/>
    <property type="match status" value="1"/>
</dbReference>
<protein>
    <submittedName>
        <fullName evidence="6">TetR/AcrR family transcriptional regulator</fullName>
    </submittedName>
</protein>
<sequence>MRQIAEMGISIADSEGLAAISMQRIASELNFTKMSLYRYVKSKGELLAAMTDLAIDDPPTLESLGEGWRERVTGWARLIREGWFRHPWLPHVSEWQSRPGAVRPTSGERAMGPNEVGWVELAVRSMEGTGLTLAEQLDAVFIVSAHLRATLAMTAYGVLPWTIDLPNTAMLDTLRDEHGAKYPALTELAASPPPDHNNFEWGLDRILDGLELLMRSRSEEGGR</sequence>
<keyword evidence="7" id="KW-1185">Reference proteome</keyword>
<dbReference type="Pfam" id="PF02909">
    <property type="entry name" value="TetR_C_1"/>
    <property type="match status" value="1"/>
</dbReference>
<dbReference type="Proteomes" id="UP001595699">
    <property type="component" value="Unassembled WGS sequence"/>
</dbReference>
<reference evidence="7" key="1">
    <citation type="journal article" date="2019" name="Int. J. Syst. Evol. Microbiol.">
        <title>The Global Catalogue of Microorganisms (GCM) 10K type strain sequencing project: providing services to taxonomists for standard genome sequencing and annotation.</title>
        <authorList>
            <consortium name="The Broad Institute Genomics Platform"/>
            <consortium name="The Broad Institute Genome Sequencing Center for Infectious Disease"/>
            <person name="Wu L."/>
            <person name="Ma J."/>
        </authorList>
    </citation>
    <scope>NUCLEOTIDE SEQUENCE [LARGE SCALE GENOMIC DNA]</scope>
    <source>
        <strain evidence="7">CGMCC 4.7241</strain>
    </source>
</reference>